<dbReference type="STRING" id="1817863.A2Y62_09330"/>
<proteinExistence type="predicted"/>
<evidence type="ECO:0000313" key="3">
    <source>
        <dbReference type="Proteomes" id="UP000178943"/>
    </source>
</evidence>
<feature type="domain" description="Antitoxin SocA-like Panacea" evidence="1">
    <location>
        <begin position="45"/>
        <end position="152"/>
    </location>
</feature>
<dbReference type="Pfam" id="PF13274">
    <property type="entry name" value="SocA_Panacea"/>
    <property type="match status" value="1"/>
</dbReference>
<accession>A0A1F5VK14</accession>
<evidence type="ECO:0000313" key="2">
    <source>
        <dbReference type="EMBL" id="OGF63745.1"/>
    </source>
</evidence>
<gene>
    <name evidence="2" type="ORF">A2Y62_09330</name>
</gene>
<organism evidence="2 3">
    <name type="scientific">Candidatus Fischerbacteria bacterium RBG_13_37_8</name>
    <dbReference type="NCBI Taxonomy" id="1817863"/>
    <lineage>
        <taxon>Bacteria</taxon>
        <taxon>Candidatus Fischeribacteriota</taxon>
    </lineage>
</organism>
<sequence length="186" mass="21962">MSTKGTKKSYTRNNIPQKNFEKFKEILLYILSKAENLAGIGETKLYKFLYFIDFNFYEKYERQLVGATYLKNKFGPTPNEFYKWANIMIMAGELKKEQRVLKDYNNRKQNTYIALRKPDLKKLEPKEIEIIDNVLSKLSHMNARAISNYSHGDVPYLAAEDGHIIEYESVFYRMAPYSVRECDEHV</sequence>
<protein>
    <recommendedName>
        <fullName evidence="1">Antitoxin SocA-like Panacea domain-containing protein</fullName>
    </recommendedName>
</protein>
<comment type="caution">
    <text evidence="2">The sequence shown here is derived from an EMBL/GenBank/DDBJ whole genome shotgun (WGS) entry which is preliminary data.</text>
</comment>
<reference evidence="2 3" key="1">
    <citation type="journal article" date="2016" name="Nat. Commun.">
        <title>Thousands of microbial genomes shed light on interconnected biogeochemical processes in an aquifer system.</title>
        <authorList>
            <person name="Anantharaman K."/>
            <person name="Brown C.T."/>
            <person name="Hug L.A."/>
            <person name="Sharon I."/>
            <person name="Castelle C.J."/>
            <person name="Probst A.J."/>
            <person name="Thomas B.C."/>
            <person name="Singh A."/>
            <person name="Wilkins M.J."/>
            <person name="Karaoz U."/>
            <person name="Brodie E.L."/>
            <person name="Williams K.H."/>
            <person name="Hubbard S.S."/>
            <person name="Banfield J.F."/>
        </authorList>
    </citation>
    <scope>NUCLEOTIDE SEQUENCE [LARGE SCALE GENOMIC DNA]</scope>
</reference>
<dbReference type="Proteomes" id="UP000178943">
    <property type="component" value="Unassembled WGS sequence"/>
</dbReference>
<dbReference type="AlphaFoldDB" id="A0A1F5VK14"/>
<evidence type="ECO:0000259" key="1">
    <source>
        <dbReference type="Pfam" id="PF13274"/>
    </source>
</evidence>
<name>A0A1F5VK14_9BACT</name>
<dbReference type="InterPro" id="IPR025272">
    <property type="entry name" value="SocA_Panacea"/>
</dbReference>
<dbReference type="EMBL" id="MFGW01000151">
    <property type="protein sequence ID" value="OGF63745.1"/>
    <property type="molecule type" value="Genomic_DNA"/>
</dbReference>